<dbReference type="KEGG" id="pke:DLD99_01725"/>
<dbReference type="Proteomes" id="UP000253720">
    <property type="component" value="Chromosome"/>
</dbReference>
<organism evidence="1 2">
    <name type="scientific">Pseudomonas kribbensis</name>
    <dbReference type="NCBI Taxonomy" id="1628086"/>
    <lineage>
        <taxon>Bacteria</taxon>
        <taxon>Pseudomonadati</taxon>
        <taxon>Pseudomonadota</taxon>
        <taxon>Gammaproteobacteria</taxon>
        <taxon>Pseudomonadales</taxon>
        <taxon>Pseudomonadaceae</taxon>
        <taxon>Pseudomonas</taxon>
    </lineage>
</organism>
<dbReference type="EMBL" id="CP029608">
    <property type="protein sequence ID" value="AXI59237.1"/>
    <property type="molecule type" value="Genomic_DNA"/>
</dbReference>
<protein>
    <submittedName>
        <fullName evidence="1">Head completion/stabilization protein</fullName>
    </submittedName>
</protein>
<dbReference type="InterPro" id="IPR009225">
    <property type="entry name" value="Phage_head_completion_GpL"/>
</dbReference>
<reference evidence="1 2" key="1">
    <citation type="submission" date="2018-05" db="EMBL/GenBank/DDBJ databases">
        <title>Complete genome sequence of Pseudomonas kribbensis 46-2(T).</title>
        <authorList>
            <person name="Jeong H."/>
            <person name="Lee S.-G."/>
            <person name="Rha E."/>
            <person name="Kim H."/>
        </authorList>
    </citation>
    <scope>NUCLEOTIDE SEQUENCE [LARGE SCALE GENOMIC DNA]</scope>
    <source>
        <strain evidence="1 2">46-2</strain>
    </source>
</reference>
<dbReference type="AlphaFoldDB" id="A0A345RIX1"/>
<proteinExistence type="predicted"/>
<accession>A0A345RIX1</accession>
<keyword evidence="2" id="KW-1185">Reference proteome</keyword>
<name>A0A345RIX1_9PSED</name>
<evidence type="ECO:0000313" key="2">
    <source>
        <dbReference type="Proteomes" id="UP000253720"/>
    </source>
</evidence>
<dbReference type="RefSeq" id="WP_114881064.1">
    <property type="nucleotide sequence ID" value="NZ_CP029608.1"/>
</dbReference>
<dbReference type="Pfam" id="PF05926">
    <property type="entry name" value="Phage_GPL"/>
    <property type="match status" value="1"/>
</dbReference>
<evidence type="ECO:0000313" key="1">
    <source>
        <dbReference type="EMBL" id="AXI59237.1"/>
    </source>
</evidence>
<sequence length="154" mass="17077">MSGFIATGHTDEPFVITNDQFWPDIDVVHLRKTIRLDGSITDARIEVVTVNALIQVNGELAKVKANHLANGYTSIAAVPTSEVNGESHFVHLYRRSIYCSVGAELAERYRSYDSSVEGNKNADELTPSVDEYRRDARFAIRDLLGVGHSTVELI</sequence>
<gene>
    <name evidence="1" type="ORF">DLD99_01725</name>
</gene>